<gene>
    <name evidence="1" type="ORF">GJ699_02510</name>
</gene>
<dbReference type="AlphaFoldDB" id="A0A6I2KTC8"/>
<organism evidence="1 2">
    <name type="scientific">Duganella guangzhouensis</name>
    <dbReference type="NCBI Taxonomy" id="2666084"/>
    <lineage>
        <taxon>Bacteria</taxon>
        <taxon>Pseudomonadati</taxon>
        <taxon>Pseudomonadota</taxon>
        <taxon>Betaproteobacteria</taxon>
        <taxon>Burkholderiales</taxon>
        <taxon>Oxalobacteraceae</taxon>
        <taxon>Telluria group</taxon>
        <taxon>Duganella</taxon>
    </lineage>
</organism>
<name>A0A6I2KTC8_9BURK</name>
<reference evidence="1 2" key="1">
    <citation type="submission" date="2019-11" db="EMBL/GenBank/DDBJ databases">
        <title>Novel species isolated from a subtropical stream in China.</title>
        <authorList>
            <person name="Lu H."/>
        </authorList>
    </citation>
    <scope>NUCLEOTIDE SEQUENCE [LARGE SCALE GENOMIC DNA]</scope>
    <source>
        <strain evidence="1 2">FT80W</strain>
    </source>
</reference>
<keyword evidence="2" id="KW-1185">Reference proteome</keyword>
<proteinExistence type="predicted"/>
<evidence type="ECO:0000313" key="1">
    <source>
        <dbReference type="EMBL" id="MRW88851.1"/>
    </source>
</evidence>
<sequence length="108" mass="11819">MITPTVGRKVWYRPSRSDLTGPLPMAMQGNPDYNPQPLDATVLAVHGDRLVNVLVLDVYGKPFTKTSVTLIQEGDATPKTVDGAEAYGYVEWMPYQAAQAKKHATTAE</sequence>
<evidence type="ECO:0000313" key="2">
    <source>
        <dbReference type="Proteomes" id="UP000433309"/>
    </source>
</evidence>
<dbReference type="Proteomes" id="UP000433309">
    <property type="component" value="Unassembled WGS sequence"/>
</dbReference>
<accession>A0A6I2KTC8</accession>
<comment type="caution">
    <text evidence="1">The sequence shown here is derived from an EMBL/GenBank/DDBJ whole genome shotgun (WGS) entry which is preliminary data.</text>
</comment>
<protein>
    <submittedName>
        <fullName evidence="1">Uncharacterized protein</fullName>
    </submittedName>
</protein>
<dbReference type="EMBL" id="WKJK01000001">
    <property type="protein sequence ID" value="MRW88851.1"/>
    <property type="molecule type" value="Genomic_DNA"/>
</dbReference>
<dbReference type="RefSeq" id="WP_154372754.1">
    <property type="nucleotide sequence ID" value="NZ_WKJK01000001.1"/>
</dbReference>